<evidence type="ECO:0000313" key="1">
    <source>
        <dbReference type="EMBL" id="EUC28895.1"/>
    </source>
</evidence>
<evidence type="ECO:0000313" key="2">
    <source>
        <dbReference type="Proteomes" id="UP000053841"/>
    </source>
</evidence>
<reference evidence="1 2" key="1">
    <citation type="journal article" date="2013" name="PLoS Genet.">
        <title>Comparative genome structure, secondary metabolite, and effector coding capacity across Cochliobolus pathogens.</title>
        <authorList>
            <person name="Condon B.J."/>
            <person name="Leng Y."/>
            <person name="Wu D."/>
            <person name="Bushley K.E."/>
            <person name="Ohm R.A."/>
            <person name="Otillar R."/>
            <person name="Martin J."/>
            <person name="Schackwitz W."/>
            <person name="Grimwood J."/>
            <person name="MohdZainudin N."/>
            <person name="Xue C."/>
            <person name="Wang R."/>
            <person name="Manning V.A."/>
            <person name="Dhillon B."/>
            <person name="Tu Z.J."/>
            <person name="Steffenson B.J."/>
            <person name="Salamov A."/>
            <person name="Sun H."/>
            <person name="Lowry S."/>
            <person name="LaButti K."/>
            <person name="Han J."/>
            <person name="Copeland A."/>
            <person name="Lindquist E."/>
            <person name="Barry K."/>
            <person name="Schmutz J."/>
            <person name="Baker S.E."/>
            <person name="Ciuffetti L.M."/>
            <person name="Grigoriev I.V."/>
            <person name="Zhong S."/>
            <person name="Turgeon B.G."/>
        </authorList>
    </citation>
    <scope>NUCLEOTIDE SEQUENCE [LARGE SCALE GENOMIC DNA]</scope>
    <source>
        <strain evidence="1 2">26-R-13</strain>
    </source>
</reference>
<sequence>MGLSRHKGDGDSSPHVRVVVDEEGRRRACCNSPKQYGVVSSPALADIPFFLTPGANGHVVFKAQDAKGGVRRFFTQSLAKLPRRFHPASGGSVMPMAMPMV</sequence>
<name>W6XUM5_COCC2</name>
<accession>W6XUM5</accession>
<protein>
    <submittedName>
        <fullName evidence="1">Uncharacterized protein</fullName>
    </submittedName>
</protein>
<proteinExistence type="predicted"/>
<dbReference type="KEGG" id="bze:COCCADRAFT_29947"/>
<dbReference type="RefSeq" id="XP_007716814.1">
    <property type="nucleotide sequence ID" value="XM_007718624.1"/>
</dbReference>
<dbReference type="HOGENOM" id="CLU_2291208_0_0_1"/>
<keyword evidence="2" id="KW-1185">Reference proteome</keyword>
<dbReference type="EMBL" id="KI964780">
    <property type="protein sequence ID" value="EUC28895.1"/>
    <property type="molecule type" value="Genomic_DNA"/>
</dbReference>
<dbReference type="Proteomes" id="UP000053841">
    <property type="component" value="Unassembled WGS sequence"/>
</dbReference>
<gene>
    <name evidence="1" type="ORF">COCCADRAFT_29947</name>
</gene>
<dbReference type="AlphaFoldDB" id="W6XUM5"/>
<organism evidence="1 2">
    <name type="scientific">Cochliobolus carbonum (strain 26-R-13)</name>
    <name type="common">Maize leaf spot fungus</name>
    <name type="synonym">Bipolaris zeicola</name>
    <dbReference type="NCBI Taxonomy" id="930089"/>
    <lineage>
        <taxon>Eukaryota</taxon>
        <taxon>Fungi</taxon>
        <taxon>Dikarya</taxon>
        <taxon>Ascomycota</taxon>
        <taxon>Pezizomycotina</taxon>
        <taxon>Dothideomycetes</taxon>
        <taxon>Pleosporomycetidae</taxon>
        <taxon>Pleosporales</taxon>
        <taxon>Pleosporineae</taxon>
        <taxon>Pleosporaceae</taxon>
        <taxon>Bipolaris</taxon>
    </lineage>
</organism>
<dbReference type="GeneID" id="19146660"/>